<gene>
    <name evidence="5" type="primary">metB</name>
    <name evidence="5" type="ORF">D5018_02160</name>
</gene>
<dbReference type="Proteomes" id="UP000281474">
    <property type="component" value="Unassembled WGS sequence"/>
</dbReference>
<dbReference type="PANTHER" id="PTHR11808">
    <property type="entry name" value="TRANS-SULFURATION ENZYME FAMILY MEMBER"/>
    <property type="match status" value="1"/>
</dbReference>
<dbReference type="PIRSF" id="PIRSF001434">
    <property type="entry name" value="CGS"/>
    <property type="match status" value="1"/>
</dbReference>
<dbReference type="Gene3D" id="3.40.640.10">
    <property type="entry name" value="Type I PLP-dependent aspartate aminotransferase-like (Major domain)"/>
    <property type="match status" value="1"/>
</dbReference>
<evidence type="ECO:0000256" key="1">
    <source>
        <dbReference type="ARBA" id="ARBA00001933"/>
    </source>
</evidence>
<dbReference type="GO" id="GO:0019346">
    <property type="term" value="P:transsulfuration"/>
    <property type="evidence" value="ECO:0007669"/>
    <property type="project" value="InterPro"/>
</dbReference>
<dbReference type="SUPFAM" id="SSF53383">
    <property type="entry name" value="PLP-dependent transferases"/>
    <property type="match status" value="1"/>
</dbReference>
<evidence type="ECO:0000313" key="5">
    <source>
        <dbReference type="EMBL" id="RLV61303.1"/>
    </source>
</evidence>
<keyword evidence="2 3" id="KW-0663">Pyridoxal phosphate</keyword>
<dbReference type="RefSeq" id="WP_121837340.1">
    <property type="nucleotide sequence ID" value="NZ_ML014755.1"/>
</dbReference>
<name>A0A3L8Q2X1_9GAMM</name>
<dbReference type="Gene3D" id="3.90.1150.10">
    <property type="entry name" value="Aspartate Aminotransferase, domain 1"/>
    <property type="match status" value="1"/>
</dbReference>
<dbReference type="EMBL" id="QZEI01000004">
    <property type="protein sequence ID" value="RLV61303.1"/>
    <property type="molecule type" value="Genomic_DNA"/>
</dbReference>
<evidence type="ECO:0000256" key="2">
    <source>
        <dbReference type="ARBA" id="ARBA00022898"/>
    </source>
</evidence>
<dbReference type="CDD" id="cd00614">
    <property type="entry name" value="CGS_like"/>
    <property type="match status" value="1"/>
</dbReference>
<dbReference type="AlphaFoldDB" id="A0A3L8Q2X1"/>
<dbReference type="FunFam" id="3.40.640.10:FF:000038">
    <property type="entry name" value="Cystathionine gamma-synthase"/>
    <property type="match status" value="1"/>
</dbReference>
<dbReference type="GO" id="GO:0005737">
    <property type="term" value="C:cytoplasm"/>
    <property type="evidence" value="ECO:0007669"/>
    <property type="project" value="TreeGrafter"/>
</dbReference>
<comment type="similarity">
    <text evidence="4">Belongs to the trans-sulfuration enzymes family.</text>
</comment>
<evidence type="ECO:0000256" key="3">
    <source>
        <dbReference type="PIRSR" id="PIRSR001434-2"/>
    </source>
</evidence>
<proteinExistence type="inferred from homology"/>
<dbReference type="PANTHER" id="PTHR11808:SF75">
    <property type="entry name" value="CYSTATHIONINE GAMMA-SYNTHASE"/>
    <property type="match status" value="1"/>
</dbReference>
<dbReference type="PROSITE" id="PS00868">
    <property type="entry name" value="CYS_MET_METAB_PP"/>
    <property type="match status" value="1"/>
</dbReference>
<protein>
    <submittedName>
        <fullName evidence="5">Cystathionine gamma-synthase</fullName>
        <ecNumber evidence="5">2.5.1.48</ecNumber>
    </submittedName>
</protein>
<dbReference type="GO" id="GO:0003962">
    <property type="term" value="F:cystathionine gamma-synthase activity"/>
    <property type="evidence" value="ECO:0007669"/>
    <property type="project" value="UniProtKB-EC"/>
</dbReference>
<dbReference type="GO" id="GO:0004123">
    <property type="term" value="F:cystathionine gamma-lyase activity"/>
    <property type="evidence" value="ECO:0007669"/>
    <property type="project" value="TreeGrafter"/>
</dbReference>
<keyword evidence="6" id="KW-1185">Reference proteome</keyword>
<dbReference type="OrthoDB" id="9805807at2"/>
<dbReference type="InterPro" id="IPR054542">
    <property type="entry name" value="Cys_met_metab_PP"/>
</dbReference>
<keyword evidence="5" id="KW-0808">Transferase</keyword>
<feature type="modified residue" description="N6-(pyridoxal phosphate)lysine" evidence="3">
    <location>
        <position position="205"/>
    </location>
</feature>
<dbReference type="EC" id="2.5.1.48" evidence="5"/>
<dbReference type="GO" id="GO:0030170">
    <property type="term" value="F:pyridoxal phosphate binding"/>
    <property type="evidence" value="ECO:0007669"/>
    <property type="project" value="InterPro"/>
</dbReference>
<evidence type="ECO:0000313" key="6">
    <source>
        <dbReference type="Proteomes" id="UP000281474"/>
    </source>
</evidence>
<evidence type="ECO:0000256" key="4">
    <source>
        <dbReference type="RuleBase" id="RU362118"/>
    </source>
</evidence>
<dbReference type="InterPro" id="IPR015422">
    <property type="entry name" value="PyrdxlP-dep_Trfase_small"/>
</dbReference>
<dbReference type="InterPro" id="IPR000277">
    <property type="entry name" value="Cys/Met-Metab_PyrdxlP-dep_enz"/>
</dbReference>
<sequence length="406" mass="44843">MPNTKEHSAYSHTQTTAVRSGLDTDMAHGAVMPPIYLSSNFSFESFNQPRKYDYTRSGNPTRDLLAEALAELEGGHNAVITPTGMAAVNLVLQLLTPEDTLLVPHDCYGGSYRLFEHASKRGLFNLNIVDQNDQQALQQALEQQPCLVWVETPSNPLLRIYDIEAICQQAHQVGALVAVDNTFLTPLWQKPLELGADIVIHSTTKYINGHSDVVGGAVIAKTQELHEKLAWWANCIGATAAPFDSYMTLRGVRTLHARLQIHEQNTQSLLDYLKQHPTIKKVYHPSLKSHSGHEIAVKQQSGFGAMLSVELDLGTEPQYYPQLLNHFFSSLNMFTLAESLGGVESLVCHPATMTHAGISEEARKSAGISSSLLRFSIGIEHNEDLLADLSQALESFSVFRQKLTTK</sequence>
<dbReference type="Pfam" id="PF01053">
    <property type="entry name" value="Cys_Met_Meta_PP"/>
    <property type="match status" value="1"/>
</dbReference>
<dbReference type="InterPro" id="IPR011821">
    <property type="entry name" value="O_succ_thio_ly"/>
</dbReference>
<accession>A0A3L8Q2X1</accession>
<dbReference type="InterPro" id="IPR015424">
    <property type="entry name" value="PyrdxlP-dep_Trfase"/>
</dbReference>
<comment type="caution">
    <text evidence="5">The sequence shown here is derived from an EMBL/GenBank/DDBJ whole genome shotgun (WGS) entry which is preliminary data.</text>
</comment>
<organism evidence="5 6">
    <name type="scientific">Parashewanella curva</name>
    <dbReference type="NCBI Taxonomy" id="2338552"/>
    <lineage>
        <taxon>Bacteria</taxon>
        <taxon>Pseudomonadati</taxon>
        <taxon>Pseudomonadota</taxon>
        <taxon>Gammaproteobacteria</taxon>
        <taxon>Alteromonadales</taxon>
        <taxon>Shewanellaceae</taxon>
        <taxon>Parashewanella</taxon>
    </lineage>
</organism>
<reference evidence="5 6" key="1">
    <citation type="submission" date="2018-09" db="EMBL/GenBank/DDBJ databases">
        <title>Phylogeny of the Shewanellaceae, and recommendation for two new genera, Pseudoshewanella and Parashewanella.</title>
        <authorList>
            <person name="Wang G."/>
        </authorList>
    </citation>
    <scope>NUCLEOTIDE SEQUENCE [LARGE SCALE GENOMIC DNA]</scope>
    <source>
        <strain evidence="5 6">C51</strain>
    </source>
</reference>
<dbReference type="NCBIfam" id="TIGR02080">
    <property type="entry name" value="O_succ_thio_ly"/>
    <property type="match status" value="1"/>
</dbReference>
<comment type="cofactor">
    <cofactor evidence="1 4">
        <name>pyridoxal 5'-phosphate</name>
        <dbReference type="ChEBI" id="CHEBI:597326"/>
    </cofactor>
</comment>
<dbReference type="InterPro" id="IPR015421">
    <property type="entry name" value="PyrdxlP-dep_Trfase_major"/>
</dbReference>
<dbReference type="GO" id="GO:0019343">
    <property type="term" value="P:cysteine biosynthetic process via cystathionine"/>
    <property type="evidence" value="ECO:0007669"/>
    <property type="project" value="TreeGrafter"/>
</dbReference>